<dbReference type="CDD" id="cd00038">
    <property type="entry name" value="CAP_ED"/>
    <property type="match status" value="2"/>
</dbReference>
<keyword evidence="10 14" id="KW-1133">Transmembrane helix</keyword>
<feature type="compositionally biased region" description="Low complexity" evidence="15">
    <location>
        <begin position="276"/>
        <end position="291"/>
    </location>
</feature>
<dbReference type="InterPro" id="IPR000595">
    <property type="entry name" value="cNMP-bd_dom"/>
</dbReference>
<dbReference type="InterPro" id="IPR001423">
    <property type="entry name" value="LysoPLipase_patatin_CS"/>
</dbReference>
<name>A0A9W9ALM7_9AGAR</name>
<gene>
    <name evidence="18" type="ORF">J3R30DRAFT_1388685</name>
</gene>
<feature type="short sequence motif" description="GXGXXG" evidence="13">
    <location>
        <begin position="1154"/>
        <end position="1159"/>
    </location>
</feature>
<dbReference type="PANTHER" id="PTHR14226">
    <property type="entry name" value="NEUROPATHY TARGET ESTERASE/SWISS CHEESE D.MELANOGASTER"/>
    <property type="match status" value="1"/>
</dbReference>
<evidence type="ECO:0000256" key="3">
    <source>
        <dbReference type="ARBA" id="ARBA00013274"/>
    </source>
</evidence>
<feature type="domain" description="PNPLA" evidence="17">
    <location>
        <begin position="1150"/>
        <end position="1333"/>
    </location>
</feature>
<dbReference type="GO" id="GO:0046470">
    <property type="term" value="P:phosphatidylcholine metabolic process"/>
    <property type="evidence" value="ECO:0007669"/>
    <property type="project" value="InterPro"/>
</dbReference>
<dbReference type="Gene3D" id="3.40.1090.10">
    <property type="entry name" value="Cytosolic phospholipase A2 catalytic domain"/>
    <property type="match status" value="2"/>
</dbReference>
<dbReference type="GO" id="GO:0004622">
    <property type="term" value="F:phosphatidylcholine lysophospholipase activity"/>
    <property type="evidence" value="ECO:0007669"/>
    <property type="project" value="UniProtKB-EC"/>
</dbReference>
<feature type="active site" description="Proton acceptor" evidence="13">
    <location>
        <position position="1320"/>
    </location>
</feature>
<dbReference type="InterPro" id="IPR018490">
    <property type="entry name" value="cNMP-bd_dom_sf"/>
</dbReference>
<dbReference type="Proteomes" id="UP001150266">
    <property type="component" value="Unassembled WGS sequence"/>
</dbReference>
<feature type="compositionally biased region" description="Polar residues" evidence="15">
    <location>
        <begin position="698"/>
        <end position="722"/>
    </location>
</feature>
<evidence type="ECO:0000256" key="10">
    <source>
        <dbReference type="ARBA" id="ARBA00022989"/>
    </source>
</evidence>
<evidence type="ECO:0000256" key="2">
    <source>
        <dbReference type="ARBA" id="ARBA00006636"/>
    </source>
</evidence>
<dbReference type="Pfam" id="PF24179">
    <property type="entry name" value="NTE_Ploop"/>
    <property type="match status" value="1"/>
</dbReference>
<keyword evidence="7 13" id="KW-0378">Hydrolase</keyword>
<feature type="short sequence motif" description="GXSXG" evidence="13">
    <location>
        <begin position="1181"/>
        <end position="1185"/>
    </location>
</feature>
<feature type="short sequence motif" description="DGA/G" evidence="13">
    <location>
        <begin position="1320"/>
        <end position="1322"/>
    </location>
</feature>
<dbReference type="GO" id="GO:0016042">
    <property type="term" value="P:lipid catabolic process"/>
    <property type="evidence" value="ECO:0007669"/>
    <property type="project" value="UniProtKB-UniRule"/>
</dbReference>
<dbReference type="InterPro" id="IPR002641">
    <property type="entry name" value="PNPLA_dom"/>
</dbReference>
<keyword evidence="8 14" id="KW-0256">Endoplasmic reticulum</keyword>
<evidence type="ECO:0000256" key="7">
    <source>
        <dbReference type="ARBA" id="ARBA00022801"/>
    </source>
</evidence>
<dbReference type="SUPFAM" id="SSF51206">
    <property type="entry name" value="cAMP-binding domain-like"/>
    <property type="match status" value="3"/>
</dbReference>
<keyword evidence="19" id="KW-1185">Reference proteome</keyword>
<dbReference type="SUPFAM" id="SSF52151">
    <property type="entry name" value="FabD/lysophospholipase-like"/>
    <property type="match status" value="1"/>
</dbReference>
<evidence type="ECO:0000256" key="4">
    <source>
        <dbReference type="ARBA" id="ARBA00018317"/>
    </source>
</evidence>
<evidence type="ECO:0000259" key="17">
    <source>
        <dbReference type="PROSITE" id="PS51635"/>
    </source>
</evidence>
<feature type="domain" description="Cyclic nucleotide-binding" evidence="16">
    <location>
        <begin position="783"/>
        <end position="903"/>
    </location>
</feature>
<dbReference type="PROSITE" id="PS50042">
    <property type="entry name" value="CNMP_BINDING_3"/>
    <property type="match status" value="2"/>
</dbReference>
<evidence type="ECO:0000259" key="16">
    <source>
        <dbReference type="PROSITE" id="PS50042"/>
    </source>
</evidence>
<feature type="transmembrane region" description="Helical" evidence="14">
    <location>
        <begin position="101"/>
        <end position="119"/>
    </location>
</feature>
<evidence type="ECO:0000256" key="15">
    <source>
        <dbReference type="SAM" id="MobiDB-lite"/>
    </source>
</evidence>
<dbReference type="InterPro" id="IPR056556">
    <property type="entry name" value="NTE1_P-loop_dom"/>
</dbReference>
<comment type="function">
    <text evidence="14">Intracellular phospholipase B that catalyzes the double deacylation of phosphatidylcholine (PC) to glycerophosphocholine (GroPCho). Plays an important role in membrane lipid homeostasis.</text>
</comment>
<feature type="domain" description="Cyclic nucleotide-binding" evidence="16">
    <location>
        <begin position="666"/>
        <end position="770"/>
    </location>
</feature>
<dbReference type="OrthoDB" id="421051at2759"/>
<evidence type="ECO:0000256" key="5">
    <source>
        <dbReference type="ARBA" id="ARBA00022692"/>
    </source>
</evidence>
<evidence type="ECO:0000313" key="19">
    <source>
        <dbReference type="Proteomes" id="UP001150266"/>
    </source>
</evidence>
<reference evidence="18" key="1">
    <citation type="submission" date="2022-08" db="EMBL/GenBank/DDBJ databases">
        <title>A Global Phylogenomic Analysis of the Shiitake Genus Lentinula.</title>
        <authorList>
            <consortium name="DOE Joint Genome Institute"/>
            <person name="Sierra-Patev S."/>
            <person name="Min B."/>
            <person name="Naranjo-Ortiz M."/>
            <person name="Looney B."/>
            <person name="Konkel Z."/>
            <person name="Slot J.C."/>
            <person name="Sakamoto Y."/>
            <person name="Steenwyk J.L."/>
            <person name="Rokas A."/>
            <person name="Carro J."/>
            <person name="Camarero S."/>
            <person name="Ferreira P."/>
            <person name="Molpeceres G."/>
            <person name="Ruiz-Duenas F.J."/>
            <person name="Serrano A."/>
            <person name="Henrissat B."/>
            <person name="Drula E."/>
            <person name="Hughes K.W."/>
            <person name="Mata J.L."/>
            <person name="Ishikawa N.K."/>
            <person name="Vargas-Isla R."/>
            <person name="Ushijima S."/>
            <person name="Smith C.A."/>
            <person name="Ahrendt S."/>
            <person name="Andreopoulos W."/>
            <person name="He G."/>
            <person name="Labutti K."/>
            <person name="Lipzen A."/>
            <person name="Ng V."/>
            <person name="Riley R."/>
            <person name="Sandor L."/>
            <person name="Barry K."/>
            <person name="Martinez A.T."/>
            <person name="Xiao Y."/>
            <person name="Gibbons J.G."/>
            <person name="Terashima K."/>
            <person name="Grigoriev I.V."/>
            <person name="Hibbett D.S."/>
        </authorList>
    </citation>
    <scope>NUCLEOTIDE SEQUENCE</scope>
    <source>
        <strain evidence="18">JLM2183</strain>
    </source>
</reference>
<feature type="transmembrane region" description="Helical" evidence="14">
    <location>
        <begin position="75"/>
        <end position="94"/>
    </location>
</feature>
<dbReference type="InterPro" id="IPR050301">
    <property type="entry name" value="NTE"/>
</dbReference>
<evidence type="ECO:0000313" key="18">
    <source>
        <dbReference type="EMBL" id="KAJ4485666.1"/>
    </source>
</evidence>
<feature type="region of interest" description="Disordered" evidence="15">
    <location>
        <begin position="526"/>
        <end position="552"/>
    </location>
</feature>
<protein>
    <recommendedName>
        <fullName evidence="4 14">Lysophospholipase NTE1</fullName>
        <ecNumber evidence="3 14">3.1.1.5</ecNumber>
    </recommendedName>
    <alternativeName>
        <fullName evidence="14">Intracellular phospholipase B</fullName>
    </alternativeName>
</protein>
<feature type="transmembrane region" description="Helical" evidence="14">
    <location>
        <begin position="53"/>
        <end position="69"/>
    </location>
</feature>
<accession>A0A9W9ALM7</accession>
<dbReference type="PROSITE" id="PS01237">
    <property type="entry name" value="UPF0028"/>
    <property type="match status" value="1"/>
</dbReference>
<keyword evidence="6" id="KW-0677">Repeat</keyword>
<evidence type="ECO:0000256" key="14">
    <source>
        <dbReference type="RuleBase" id="RU362043"/>
    </source>
</evidence>
<keyword evidence="11 13" id="KW-0443">Lipid metabolism</keyword>
<dbReference type="EC" id="3.1.1.5" evidence="3 14"/>
<evidence type="ECO:0000256" key="12">
    <source>
        <dbReference type="ARBA" id="ARBA00023136"/>
    </source>
</evidence>
<comment type="caution">
    <text evidence="18">The sequence shown here is derived from an EMBL/GenBank/DDBJ whole genome shotgun (WGS) entry which is preliminary data.</text>
</comment>
<feature type="compositionally biased region" description="Basic and acidic residues" evidence="15">
    <location>
        <begin position="323"/>
        <end position="342"/>
    </location>
</feature>
<feature type="region of interest" description="Disordered" evidence="15">
    <location>
        <begin position="1454"/>
        <end position="1474"/>
    </location>
</feature>
<evidence type="ECO:0000256" key="13">
    <source>
        <dbReference type="PROSITE-ProRule" id="PRU01161"/>
    </source>
</evidence>
<dbReference type="FunFam" id="3.40.1090.10:FF:000007">
    <property type="entry name" value="Lysophospholipase NTE1"/>
    <property type="match status" value="1"/>
</dbReference>
<dbReference type="GO" id="GO:0005789">
    <property type="term" value="C:endoplasmic reticulum membrane"/>
    <property type="evidence" value="ECO:0007669"/>
    <property type="project" value="UniProtKB-SubCell"/>
</dbReference>
<comment type="subcellular location">
    <subcellularLocation>
        <location evidence="1 14">Endoplasmic reticulum membrane</location>
    </subcellularLocation>
</comment>
<evidence type="ECO:0000256" key="6">
    <source>
        <dbReference type="ARBA" id="ARBA00022737"/>
    </source>
</evidence>
<feature type="active site" description="Nucleophile" evidence="13">
    <location>
        <position position="1183"/>
    </location>
</feature>
<keyword evidence="9 13" id="KW-0442">Lipid degradation</keyword>
<dbReference type="InterPro" id="IPR016035">
    <property type="entry name" value="Acyl_Trfase/lysoPLipase"/>
</dbReference>
<evidence type="ECO:0000256" key="11">
    <source>
        <dbReference type="ARBA" id="ARBA00023098"/>
    </source>
</evidence>
<dbReference type="SMART" id="SM00100">
    <property type="entry name" value="cNMP"/>
    <property type="match status" value="2"/>
</dbReference>
<evidence type="ECO:0000256" key="9">
    <source>
        <dbReference type="ARBA" id="ARBA00022963"/>
    </source>
</evidence>
<dbReference type="InterPro" id="IPR014710">
    <property type="entry name" value="RmlC-like_jellyroll"/>
</dbReference>
<organism evidence="18 19">
    <name type="scientific">Lentinula aciculospora</name>
    <dbReference type="NCBI Taxonomy" id="153920"/>
    <lineage>
        <taxon>Eukaryota</taxon>
        <taxon>Fungi</taxon>
        <taxon>Dikarya</taxon>
        <taxon>Basidiomycota</taxon>
        <taxon>Agaricomycotina</taxon>
        <taxon>Agaricomycetes</taxon>
        <taxon>Agaricomycetidae</taxon>
        <taxon>Agaricales</taxon>
        <taxon>Marasmiineae</taxon>
        <taxon>Omphalotaceae</taxon>
        <taxon>Lentinula</taxon>
    </lineage>
</organism>
<dbReference type="Gene3D" id="2.60.120.10">
    <property type="entry name" value="Jelly Rolls"/>
    <property type="match status" value="3"/>
</dbReference>
<comment type="similarity">
    <text evidence="2 14">Belongs to the NTE family.</text>
</comment>
<dbReference type="PROSITE" id="PS51635">
    <property type="entry name" value="PNPLA"/>
    <property type="match status" value="1"/>
</dbReference>
<proteinExistence type="inferred from homology"/>
<dbReference type="PANTHER" id="PTHR14226:SF29">
    <property type="entry name" value="NEUROPATHY TARGET ESTERASE SWS"/>
    <property type="match status" value="1"/>
</dbReference>
<keyword evidence="5 14" id="KW-0812">Transmembrane</keyword>
<evidence type="ECO:0000256" key="1">
    <source>
        <dbReference type="ARBA" id="ARBA00004586"/>
    </source>
</evidence>
<feature type="region of interest" description="Disordered" evidence="15">
    <location>
        <begin position="271"/>
        <end position="342"/>
    </location>
</feature>
<dbReference type="EMBL" id="JAOTPV010000003">
    <property type="protein sequence ID" value="KAJ4485666.1"/>
    <property type="molecule type" value="Genomic_DNA"/>
</dbReference>
<feature type="region of interest" description="Disordered" evidence="15">
    <location>
        <begin position="698"/>
        <end position="724"/>
    </location>
</feature>
<dbReference type="Pfam" id="PF00027">
    <property type="entry name" value="cNMP_binding"/>
    <property type="match status" value="1"/>
</dbReference>
<comment type="catalytic activity">
    <reaction evidence="14">
        <text>a 1-acyl-sn-glycero-3-phosphocholine + H2O = sn-glycerol 3-phosphocholine + a fatty acid + H(+)</text>
        <dbReference type="Rhea" id="RHEA:15177"/>
        <dbReference type="ChEBI" id="CHEBI:15377"/>
        <dbReference type="ChEBI" id="CHEBI:15378"/>
        <dbReference type="ChEBI" id="CHEBI:16870"/>
        <dbReference type="ChEBI" id="CHEBI:28868"/>
        <dbReference type="ChEBI" id="CHEBI:58168"/>
        <dbReference type="EC" id="3.1.1.5"/>
    </reaction>
</comment>
<evidence type="ECO:0000256" key="8">
    <source>
        <dbReference type="ARBA" id="ARBA00022824"/>
    </source>
</evidence>
<keyword evidence="12 14" id="KW-0472">Membrane</keyword>
<dbReference type="Pfam" id="PF01734">
    <property type="entry name" value="Patatin"/>
    <property type="match status" value="1"/>
</dbReference>
<sequence>MKNSMQHRLVGLPDRTFNSSKFRFYIYTAVYLVTRIDLEMEGAVDQGKADRHPLVLLVSACFWVIMWILSWAKSLVAFVTITIPTMIYFVLSYSMTLTLNFWSFALIFTLFAVVLNYWIRFRYLNDYTQLKEPPLVKPDANELHPDVNTEPPPSFHNYLDDFLQAVRVFGFLEKPVFHELARHLQTRRLIAGDSISLDEDKSFYCVIDGQVQVFSQTGQIADHQGAWDNEDVNGYQLLNEVGSGGTLSSLFTILSLFTEDVKMSWQDDHMESPFHTDSVTGSTSRRTSTPSNADVLEWETPRSHRSSLSSTASTVHITSPLSPEREEYTSYSEEEPRYPQSQKEKEIYHGLIARATEDTTLAVIPAEAFRRLTKKFPKATGHIVQVILTRFSRVTFNAAHKYLGLTSEVIRTEKVINDIACHPLPPSFYEEGGLQNLRTRFDGMDRSDTDSDYFSYPQYTNSPASISSKSLSNETISKVPEETTSVKKVKVADTSRPVLPNKSTSTVTSLPFKSHSSRHVVQAGDLLTSTDNPDEPLQRGPLNRSNSIVNMPHPTRKTLNYFENKRAANVSGDDFDLREEVMSCIAKSIGLLQPPMSGGESGEASPAVKAADDLRSGSERLFTSFSSLSLLDLNDDVSSVTGGSSTLLSPNGYMVGLDNEVEILFFAAGSTLVKAGEMNKGLFYVIDGFLEILLPPESSKNSSDGRTESVNNTRNTPKNSGDSRLLFNVKPGGIAGYLASLTHTASYVDIRAKTNVYVGFLHSNALERILEKRPIVLLTLAKRLISLLSPLVLHIDASLDWMQVNAGQVLWRPDDKSDSFYIVINGRVRVITDNVRGGLDIVGEYGQGDTVGELDVITSSPRSNTAHAIRDTELIRMPQTLFNAISARNPQTTAQLLRTIASRVREEVHPSPTRSRHSSELGYNNNLKTVAVLPVSRSVPIETFSKSLQKALEGIGALTAHLNQASMSSHLGRHAFTRMGKLKAAGWLADMEQKYRIVLYVVDSSVNSPWTQTCIRQADYVMVVGMGDDPSLGEYERLLLSMKTTARKELVLLHPDRSVIPGSTREWLKSRPWIHQHLHVELPGIVMPIPKSAVPKDSDPMSALKNLKDKVQNEIQKYRGGAHDPRPQRLPHANDFSRLARRLCGKSIGLVLGGGGARGISHLGLIRALHDYNIPIDHIGGTSIGALIGGLYAREGDILSSAGRAKHFSSRMGNIWRILSDVTYPIGRSCPSVSSTHSISNETIIVAYTTGHEFNRALYKAFYDLHIEDMWISFYCNTTNITTSTMEIHETGYAWRFIRASMTLVGLLPPLCDNGSMLVDGGYVDNLPVAAMFSKGASAVFACDVGSLDDNSPRDFGDHVSGWWLLINRWNPFSSARRIPAITEIQGRLAYVSSVKTLEEAKIAPDCIYLSMPVQDYGTLQFSKFEEIQKKGYQSALEFLAKCADEGRLPSAFIDGRDGTESTTRGRSARRNSI</sequence>